<feature type="domain" description="PAS" evidence="7">
    <location>
        <begin position="102"/>
        <end position="168"/>
    </location>
</feature>
<feature type="domain" description="PAS" evidence="7">
    <location>
        <begin position="250"/>
        <end position="278"/>
    </location>
</feature>
<dbReference type="GO" id="GO:0000977">
    <property type="term" value="F:RNA polymerase II transcription regulatory region sequence-specific DNA binding"/>
    <property type="evidence" value="ECO:0007669"/>
    <property type="project" value="TreeGrafter"/>
</dbReference>
<sequence length="439" mass="47287">MTIFCSRCHRPLQAEMSCLPRRGKQAPGASKPFRSTKGASKARRDQINVELQTLRSLLPISTREKERLSYLHTMALVCLRLRGAQLFPPDSAPPVGPALGTELLSLLPGFLLVLSANGKLVYISENVAQVLGLSMVELLGQGDTVFDILDGRAHEDARKKLLLAQEEPGREVTFVSEMCTSKAFRLQHGGNRAVAVHGRFTALHWPASPSTAAFLALCTPVMRLPADSDAGSQDDLFQSTHILDMTFTDVTESVTYHLGYRREELIGQSWYSLLHPEDADLAAAQHRAVALGAGAGAAAGTAVLRVLRRDQTWAWLRVSARRDGGGHAITCTSRCLREEEAAYLRARQHRPTPPTTAPPPAPAAAPPLPGRELSLLAAQLRALADSLSPPVATPPWPWPEALAFPPGPHDAGRARLLGDALEGAGPLAAHAHCAPCPRQ</sequence>
<accession>A0AAN7PKQ1</accession>
<dbReference type="InterPro" id="IPR013655">
    <property type="entry name" value="PAS_fold_3"/>
</dbReference>
<evidence type="ECO:0000256" key="1">
    <source>
        <dbReference type="ARBA" id="ARBA00004123"/>
    </source>
</evidence>
<evidence type="ECO:0000313" key="8">
    <source>
        <dbReference type="EMBL" id="KAK4824826.1"/>
    </source>
</evidence>
<evidence type="ECO:0000256" key="6">
    <source>
        <dbReference type="SAM" id="MobiDB-lite"/>
    </source>
</evidence>
<keyword evidence="5" id="KW-0539">Nucleus</keyword>
<feature type="compositionally biased region" description="Pro residues" evidence="6">
    <location>
        <begin position="351"/>
        <end position="368"/>
    </location>
</feature>
<keyword evidence="4" id="KW-0804">Transcription</keyword>
<evidence type="ECO:0000256" key="4">
    <source>
        <dbReference type="ARBA" id="ARBA00023163"/>
    </source>
</evidence>
<keyword evidence="9" id="KW-1185">Reference proteome</keyword>
<comment type="caution">
    <text evidence="8">The sequence shown here is derived from an EMBL/GenBank/DDBJ whole genome shotgun (WGS) entry which is preliminary data.</text>
</comment>
<feature type="region of interest" description="Disordered" evidence="6">
    <location>
        <begin position="19"/>
        <end position="44"/>
    </location>
</feature>
<evidence type="ECO:0000313" key="9">
    <source>
        <dbReference type="Proteomes" id="UP001333110"/>
    </source>
</evidence>
<organism evidence="8 9">
    <name type="scientific">Mycteria americana</name>
    <name type="common">Wood stork</name>
    <dbReference type="NCBI Taxonomy" id="33587"/>
    <lineage>
        <taxon>Eukaryota</taxon>
        <taxon>Metazoa</taxon>
        <taxon>Chordata</taxon>
        <taxon>Craniata</taxon>
        <taxon>Vertebrata</taxon>
        <taxon>Euteleostomi</taxon>
        <taxon>Archelosauria</taxon>
        <taxon>Archosauria</taxon>
        <taxon>Dinosauria</taxon>
        <taxon>Saurischia</taxon>
        <taxon>Theropoda</taxon>
        <taxon>Coelurosauria</taxon>
        <taxon>Aves</taxon>
        <taxon>Neognathae</taxon>
        <taxon>Neoaves</taxon>
        <taxon>Aequornithes</taxon>
        <taxon>Ciconiiformes</taxon>
        <taxon>Ciconiidae</taxon>
        <taxon>Mycteria</taxon>
    </lineage>
</organism>
<dbReference type="Proteomes" id="UP001333110">
    <property type="component" value="Unassembled WGS sequence"/>
</dbReference>
<dbReference type="InterPro" id="IPR000014">
    <property type="entry name" value="PAS"/>
</dbReference>
<name>A0AAN7PKQ1_MYCAM</name>
<feature type="region of interest" description="Disordered" evidence="6">
    <location>
        <begin position="346"/>
        <end position="368"/>
    </location>
</feature>
<dbReference type="InterPro" id="IPR056192">
    <property type="entry name" value="bHLH_NPAS4"/>
</dbReference>
<proteinExistence type="predicted"/>
<protein>
    <recommendedName>
        <fullName evidence="7">PAS domain-containing protein</fullName>
    </recommendedName>
</protein>
<evidence type="ECO:0000256" key="5">
    <source>
        <dbReference type="ARBA" id="ARBA00023242"/>
    </source>
</evidence>
<gene>
    <name evidence="8" type="ORF">QYF61_020199</name>
</gene>
<dbReference type="PANTHER" id="PTHR23043">
    <property type="entry name" value="HYPOXIA-INDUCIBLE FACTOR 1 ALPHA"/>
    <property type="match status" value="1"/>
</dbReference>
<dbReference type="InterPro" id="IPR035965">
    <property type="entry name" value="PAS-like_dom_sf"/>
</dbReference>
<dbReference type="PROSITE" id="PS50112">
    <property type="entry name" value="PAS"/>
    <property type="match status" value="2"/>
</dbReference>
<dbReference type="SUPFAM" id="SSF55785">
    <property type="entry name" value="PYP-like sensor domain (PAS domain)"/>
    <property type="match status" value="2"/>
</dbReference>
<dbReference type="Pfam" id="PF08447">
    <property type="entry name" value="PAS_3"/>
    <property type="match status" value="1"/>
</dbReference>
<keyword evidence="2" id="KW-0805">Transcription regulation</keyword>
<evidence type="ECO:0000256" key="3">
    <source>
        <dbReference type="ARBA" id="ARBA00023125"/>
    </source>
</evidence>
<reference evidence="8 9" key="1">
    <citation type="journal article" date="2023" name="J. Hered.">
        <title>Chromosome-level genome of the wood stork (Mycteria americana) provides insight into avian chromosome evolution.</title>
        <authorList>
            <person name="Flamio R. Jr."/>
            <person name="Ramstad K.M."/>
        </authorList>
    </citation>
    <scope>NUCLEOTIDE SEQUENCE [LARGE SCALE GENOMIC DNA]</scope>
    <source>
        <strain evidence="8">JAX WOST 10</strain>
    </source>
</reference>
<evidence type="ECO:0000256" key="2">
    <source>
        <dbReference type="ARBA" id="ARBA00023015"/>
    </source>
</evidence>
<dbReference type="Pfam" id="PF23183">
    <property type="entry name" value="bHLH_NPAS4"/>
    <property type="match status" value="1"/>
</dbReference>
<comment type="subcellular location">
    <subcellularLocation>
        <location evidence="1">Nucleus</location>
    </subcellularLocation>
</comment>
<dbReference type="CDD" id="cd00130">
    <property type="entry name" value="PAS"/>
    <property type="match status" value="2"/>
</dbReference>
<dbReference type="Gene3D" id="3.30.450.20">
    <property type="entry name" value="PAS domain"/>
    <property type="match status" value="2"/>
</dbReference>
<dbReference type="PANTHER" id="PTHR23043:SF37">
    <property type="entry name" value="NPAS4 PROTEIN"/>
    <property type="match status" value="1"/>
</dbReference>
<dbReference type="AlphaFoldDB" id="A0AAN7PKQ1"/>
<evidence type="ECO:0000259" key="7">
    <source>
        <dbReference type="PROSITE" id="PS50112"/>
    </source>
</evidence>
<keyword evidence="3" id="KW-0238">DNA-binding</keyword>
<dbReference type="GO" id="GO:0005634">
    <property type="term" value="C:nucleus"/>
    <property type="evidence" value="ECO:0007669"/>
    <property type="project" value="UniProtKB-SubCell"/>
</dbReference>
<dbReference type="GO" id="GO:0000981">
    <property type="term" value="F:DNA-binding transcription factor activity, RNA polymerase II-specific"/>
    <property type="evidence" value="ECO:0007669"/>
    <property type="project" value="TreeGrafter"/>
</dbReference>
<dbReference type="EMBL" id="JAUNZN010000003">
    <property type="protein sequence ID" value="KAK4824826.1"/>
    <property type="molecule type" value="Genomic_DNA"/>
</dbReference>
<dbReference type="SMART" id="SM00091">
    <property type="entry name" value="PAS"/>
    <property type="match status" value="2"/>
</dbReference>